<feature type="domain" description="C2H2-type" evidence="11">
    <location>
        <begin position="432"/>
        <end position="459"/>
    </location>
</feature>
<dbReference type="Pfam" id="PF13912">
    <property type="entry name" value="zf-C2H2_6"/>
    <property type="match status" value="1"/>
</dbReference>
<feature type="domain" description="C2H2-type" evidence="11">
    <location>
        <begin position="292"/>
        <end position="319"/>
    </location>
</feature>
<dbReference type="AlphaFoldDB" id="A0A4Y0BEN3"/>
<evidence type="ECO:0000256" key="3">
    <source>
        <dbReference type="ARBA" id="ARBA00022737"/>
    </source>
</evidence>
<evidence type="ECO:0000256" key="5">
    <source>
        <dbReference type="ARBA" id="ARBA00022833"/>
    </source>
</evidence>
<feature type="domain" description="C2H2-type" evidence="11">
    <location>
        <begin position="376"/>
        <end position="403"/>
    </location>
</feature>
<comment type="subcellular location">
    <subcellularLocation>
        <location evidence="1">Nucleus</location>
    </subcellularLocation>
</comment>
<keyword evidence="3" id="KW-0677">Repeat</keyword>
<feature type="domain" description="C2H2-type" evidence="11">
    <location>
        <begin position="460"/>
        <end position="487"/>
    </location>
</feature>
<keyword evidence="5 9" id="KW-0862">Zinc</keyword>
<dbReference type="InterPro" id="IPR050589">
    <property type="entry name" value="Ikaros_C2H2-ZF"/>
</dbReference>
<dbReference type="FunFam" id="3.30.160.60:FF:000110">
    <property type="entry name" value="Zinc finger protein-like"/>
    <property type="match status" value="1"/>
</dbReference>
<dbReference type="GO" id="GO:0008270">
    <property type="term" value="F:zinc ion binding"/>
    <property type="evidence" value="ECO:0007669"/>
    <property type="project" value="UniProtKB-UniRule"/>
</dbReference>
<dbReference type="GO" id="GO:0006357">
    <property type="term" value="P:regulation of transcription by RNA polymerase II"/>
    <property type="evidence" value="ECO:0007669"/>
    <property type="project" value="TreeGrafter"/>
</dbReference>
<dbReference type="VEuPathDB" id="VectorBase:AFUN018864"/>
<evidence type="ECO:0000256" key="9">
    <source>
        <dbReference type="PROSITE-ProRule" id="PRU01263"/>
    </source>
</evidence>
<dbReference type="PROSITE" id="PS51915">
    <property type="entry name" value="ZAD"/>
    <property type="match status" value="1"/>
</dbReference>
<feature type="compositionally biased region" description="Basic and acidic residues" evidence="10">
    <location>
        <begin position="241"/>
        <end position="255"/>
    </location>
</feature>
<dbReference type="PROSITE" id="PS50157">
    <property type="entry name" value="ZINC_FINGER_C2H2_2"/>
    <property type="match status" value="8"/>
</dbReference>
<evidence type="ECO:0000256" key="7">
    <source>
        <dbReference type="ARBA" id="ARBA00023242"/>
    </source>
</evidence>
<feature type="domain" description="C2H2-type" evidence="11">
    <location>
        <begin position="320"/>
        <end position="343"/>
    </location>
</feature>
<dbReference type="InterPro" id="IPR022755">
    <property type="entry name" value="Znf_C2H2_jaz"/>
</dbReference>
<keyword evidence="6" id="KW-0238">DNA-binding</keyword>
<dbReference type="PROSITE" id="PS00028">
    <property type="entry name" value="ZINC_FINGER_C2H2_1"/>
    <property type="match status" value="7"/>
</dbReference>
<dbReference type="Pfam" id="PF12171">
    <property type="entry name" value="zf-C2H2_jaz"/>
    <property type="match status" value="1"/>
</dbReference>
<dbReference type="FunFam" id="3.30.160.60:FF:002343">
    <property type="entry name" value="Zinc finger protein 33A"/>
    <property type="match status" value="1"/>
</dbReference>
<dbReference type="PANTHER" id="PTHR24404:SF114">
    <property type="entry name" value="KLUMPFUSS, ISOFORM B-RELATED"/>
    <property type="match status" value="1"/>
</dbReference>
<feature type="binding site" evidence="9">
    <location>
        <position position="18"/>
    </location>
    <ligand>
        <name>Zn(2+)</name>
        <dbReference type="ChEBI" id="CHEBI:29105"/>
    </ligand>
</feature>
<evidence type="ECO:0000256" key="10">
    <source>
        <dbReference type="SAM" id="MobiDB-lite"/>
    </source>
</evidence>
<dbReference type="FunFam" id="3.30.160.60:FF:000072">
    <property type="entry name" value="zinc finger protein 143 isoform X1"/>
    <property type="match status" value="1"/>
</dbReference>
<evidence type="ECO:0008006" key="14">
    <source>
        <dbReference type="Google" id="ProtNLM"/>
    </source>
</evidence>
<organism evidence="13">
    <name type="scientific">Anopheles funestus</name>
    <name type="common">African malaria mosquito</name>
    <dbReference type="NCBI Taxonomy" id="62324"/>
    <lineage>
        <taxon>Eukaryota</taxon>
        <taxon>Metazoa</taxon>
        <taxon>Ecdysozoa</taxon>
        <taxon>Arthropoda</taxon>
        <taxon>Hexapoda</taxon>
        <taxon>Insecta</taxon>
        <taxon>Pterygota</taxon>
        <taxon>Neoptera</taxon>
        <taxon>Endopterygota</taxon>
        <taxon>Diptera</taxon>
        <taxon>Nematocera</taxon>
        <taxon>Culicoidea</taxon>
        <taxon>Culicidae</taxon>
        <taxon>Anophelinae</taxon>
        <taxon>Anopheles</taxon>
    </lineage>
</organism>
<accession>A0A4Y0BEN3</accession>
<name>A0A4Y0BEN3_ANOFN</name>
<keyword evidence="2 9" id="KW-0479">Metal-binding</keyword>
<dbReference type="GO" id="GO:0003700">
    <property type="term" value="F:DNA-binding transcription factor activity"/>
    <property type="evidence" value="ECO:0007669"/>
    <property type="project" value="TreeGrafter"/>
</dbReference>
<keyword evidence="7" id="KW-0539">Nucleus</keyword>
<keyword evidence="4 8" id="KW-0863">Zinc-finger</keyword>
<feature type="region of interest" description="Disordered" evidence="10">
    <location>
        <begin position="168"/>
        <end position="255"/>
    </location>
</feature>
<dbReference type="InterPro" id="IPR013087">
    <property type="entry name" value="Znf_C2H2_type"/>
</dbReference>
<evidence type="ECO:0000256" key="4">
    <source>
        <dbReference type="ARBA" id="ARBA00022771"/>
    </source>
</evidence>
<proteinExistence type="predicted"/>
<feature type="domain" description="C2H2-type" evidence="11">
    <location>
        <begin position="488"/>
        <end position="517"/>
    </location>
</feature>
<dbReference type="FunFam" id="3.30.160.60:FF:000100">
    <property type="entry name" value="Zinc finger 45-like"/>
    <property type="match status" value="1"/>
</dbReference>
<dbReference type="STRING" id="62324.A0A4Y0BEN3"/>
<dbReference type="SMART" id="SM00868">
    <property type="entry name" value="zf-AD"/>
    <property type="match status" value="1"/>
</dbReference>
<dbReference type="GO" id="GO:0000978">
    <property type="term" value="F:RNA polymerase II cis-regulatory region sequence-specific DNA binding"/>
    <property type="evidence" value="ECO:0007669"/>
    <property type="project" value="TreeGrafter"/>
</dbReference>
<evidence type="ECO:0000256" key="6">
    <source>
        <dbReference type="ARBA" id="ARBA00023125"/>
    </source>
</evidence>
<feature type="domain" description="C2H2-type" evidence="11">
    <location>
        <begin position="348"/>
        <end position="375"/>
    </location>
</feature>
<evidence type="ECO:0000256" key="1">
    <source>
        <dbReference type="ARBA" id="ARBA00004123"/>
    </source>
</evidence>
<feature type="binding site" evidence="9">
    <location>
        <position position="15"/>
    </location>
    <ligand>
        <name>Zn(2+)</name>
        <dbReference type="ChEBI" id="CHEBI:29105"/>
    </ligand>
</feature>
<dbReference type="EnsemblMetazoa" id="AFUN018864-RA">
    <property type="protein sequence ID" value="AFUN018864-PA"/>
    <property type="gene ID" value="AFUN018864"/>
</dbReference>
<protein>
    <recommendedName>
        <fullName evidence="14">Protein krueppel</fullName>
    </recommendedName>
</protein>
<dbReference type="SUPFAM" id="SSF57667">
    <property type="entry name" value="beta-beta-alpha zinc fingers"/>
    <property type="match status" value="5"/>
</dbReference>
<evidence type="ECO:0000256" key="2">
    <source>
        <dbReference type="ARBA" id="ARBA00022723"/>
    </source>
</evidence>
<feature type="domain" description="ZAD" evidence="12">
    <location>
        <begin position="13"/>
        <end position="97"/>
    </location>
</feature>
<dbReference type="InterPro" id="IPR012934">
    <property type="entry name" value="Znf_AD"/>
</dbReference>
<feature type="domain" description="C2H2-type" evidence="11">
    <location>
        <begin position="404"/>
        <end position="431"/>
    </location>
</feature>
<dbReference type="Gene3D" id="3.30.160.60">
    <property type="entry name" value="Classic Zinc Finger"/>
    <property type="match status" value="7"/>
</dbReference>
<feature type="binding site" evidence="9">
    <location>
        <position position="73"/>
    </location>
    <ligand>
        <name>Zn(2+)</name>
        <dbReference type="ChEBI" id="CHEBI:29105"/>
    </ligand>
</feature>
<reference evidence="13" key="1">
    <citation type="submission" date="2020-05" db="UniProtKB">
        <authorList>
            <consortium name="EnsemblMetazoa"/>
        </authorList>
    </citation>
    <scope>IDENTIFICATION</scope>
    <source>
        <strain evidence="13">FUMOZ</strain>
    </source>
</reference>
<evidence type="ECO:0000256" key="8">
    <source>
        <dbReference type="PROSITE-ProRule" id="PRU00042"/>
    </source>
</evidence>
<dbReference type="PANTHER" id="PTHR24404">
    <property type="entry name" value="ZINC FINGER PROTEIN"/>
    <property type="match status" value="1"/>
</dbReference>
<dbReference type="Pfam" id="PF00096">
    <property type="entry name" value="zf-C2H2"/>
    <property type="match status" value="4"/>
</dbReference>
<dbReference type="InterPro" id="IPR036236">
    <property type="entry name" value="Znf_C2H2_sf"/>
</dbReference>
<evidence type="ECO:0000313" key="13">
    <source>
        <dbReference type="EnsemblMetazoa" id="AFUN018864-PA"/>
    </source>
</evidence>
<dbReference type="SMART" id="SM00355">
    <property type="entry name" value="ZnF_C2H2"/>
    <property type="match status" value="9"/>
</dbReference>
<sequence>MEEEFLTIAMKPTLCRICAVLCPEQYCIYEAVYKDEAISMHMMMEKLVPSVFNTEQVKMDEFMCWPRKICADCKDKVLGAYALYEQCMKSGDLLRECMSRKTESYIIEDVYEDVKQNFVLDSSLELASNYEDDETSEPTQLAQRPTLKRAARKWHIVESTQQDISSFNIKSDVIEDRSPTPTEDYELHTDDEDDEQQSHSASTSSKKVSRNTSARQRKASKRGSAAGKEKPQRNQARAKRKVQEPKEDISDETKEPETKVDTYRCLLCNAPTYSSPKELTEHLKTEHPDQIHCCTQCPKVFMTKAAFEHHQYCHATGRSHFCMFCDKGFQTEQLLKNHIRTHTHGTGFLCSHCGQEFSNRSNLRQHLIRHTGDKPWQCTLCPSRFSMKSYLDRHQHTHTKAKYFSCDTCGSQFSRHYSLVKHQLIHTGDRYFTCEVCNMRFTSSHHVKRHMLTHTGEKPFKCTYCERSFTQSNDMVKHMKAHVGSNPYQCDRCDASFRLLTDLRNHYKDHYQSGNKEALSGEEDKNIRFTSTNILKIRYEKEMNQSADKSIPDKLSA</sequence>
<feature type="binding site" evidence="9">
    <location>
        <position position="70"/>
    </location>
    <ligand>
        <name>Zn(2+)</name>
        <dbReference type="ChEBI" id="CHEBI:29105"/>
    </ligand>
</feature>
<evidence type="ECO:0000259" key="12">
    <source>
        <dbReference type="PROSITE" id="PS51915"/>
    </source>
</evidence>
<evidence type="ECO:0000259" key="11">
    <source>
        <dbReference type="PROSITE" id="PS50157"/>
    </source>
</evidence>
<dbReference type="GO" id="GO:0005634">
    <property type="term" value="C:nucleus"/>
    <property type="evidence" value="ECO:0007669"/>
    <property type="project" value="UniProtKB-SubCell"/>
</dbReference>
<dbReference type="VEuPathDB" id="VectorBase:AFUN2_013099"/>